<dbReference type="InterPro" id="IPR036390">
    <property type="entry name" value="WH_DNA-bd_sf"/>
</dbReference>
<evidence type="ECO:0000256" key="3">
    <source>
        <dbReference type="ARBA" id="ARBA00023125"/>
    </source>
</evidence>
<dbReference type="Pfam" id="PF03466">
    <property type="entry name" value="LysR_substrate"/>
    <property type="match status" value="1"/>
</dbReference>
<evidence type="ECO:0000259" key="5">
    <source>
        <dbReference type="PROSITE" id="PS50931"/>
    </source>
</evidence>
<keyword evidence="3" id="KW-0238">DNA-binding</keyword>
<gene>
    <name evidence="6" type="ORF">R54767_02329</name>
</gene>
<evidence type="ECO:0000313" key="7">
    <source>
        <dbReference type="Proteomes" id="UP000789752"/>
    </source>
</evidence>
<keyword evidence="7" id="KW-1185">Reference proteome</keyword>
<feature type="domain" description="HTH lysR-type" evidence="5">
    <location>
        <begin position="80"/>
        <end position="137"/>
    </location>
</feature>
<evidence type="ECO:0000256" key="2">
    <source>
        <dbReference type="ARBA" id="ARBA00023015"/>
    </source>
</evidence>
<dbReference type="Gene3D" id="1.10.10.10">
    <property type="entry name" value="Winged helix-like DNA-binding domain superfamily/Winged helix DNA-binding domain"/>
    <property type="match status" value="1"/>
</dbReference>
<dbReference type="PRINTS" id="PR00039">
    <property type="entry name" value="HTHLYSR"/>
</dbReference>
<reference evidence="6 7" key="1">
    <citation type="submission" date="2021-04" db="EMBL/GenBank/DDBJ databases">
        <authorList>
            <person name="Vanwijnsberghe S."/>
        </authorList>
    </citation>
    <scope>NUCLEOTIDE SEQUENCE [LARGE SCALE GENOMIC DNA]</scope>
    <source>
        <strain evidence="6 7">LMG 32171</strain>
    </source>
</reference>
<dbReference type="InterPro" id="IPR036388">
    <property type="entry name" value="WH-like_DNA-bd_sf"/>
</dbReference>
<accession>A0ABM8U387</accession>
<dbReference type="EMBL" id="CAJQYY010000011">
    <property type="protein sequence ID" value="CAG4897875.1"/>
    <property type="molecule type" value="Genomic_DNA"/>
</dbReference>
<name>A0ABM8U387_9BURK</name>
<dbReference type="InterPro" id="IPR005119">
    <property type="entry name" value="LysR_subst-bd"/>
</dbReference>
<dbReference type="PANTHER" id="PTHR30427">
    <property type="entry name" value="TRANSCRIPTIONAL ACTIVATOR PROTEIN LYSR"/>
    <property type="match status" value="1"/>
</dbReference>
<dbReference type="SUPFAM" id="SSF53850">
    <property type="entry name" value="Periplasmic binding protein-like II"/>
    <property type="match status" value="1"/>
</dbReference>
<dbReference type="Gene3D" id="3.40.190.290">
    <property type="match status" value="1"/>
</dbReference>
<sequence length="388" mass="41713">MAACRVSEWTELGVVTQRQRERKRKIGQKISARGATVSFALSRKVMIGSTDVCAPADAGNGAGLASLKNRGLEECGVSDFTLRELEVFAAIMQHGTVTKAADFLDIAQPGVSKLLARLEAKVGYSLFNRQRQRLIPTAEAMSLYAEVERSFISTREIMRLARDLGDLRAGRLKIGILPALGSGLMPTIIHEFQADHPGVRITVNIRTTQTLVEWAGRNQLDLAIGVTTSIEHPAVVRRTLPPVPVVCVVPEGHALADVEAVTLQHLENATLISLLASDPLVAQIERHAALANLRIPIAIETNLAATAIAFCQAGAGVTVVDYLSARATAAKGVVIKKFEPALSINYSIYRQKGSKASALTDALIERVINELTREIVGFEAATGARPAF</sequence>
<dbReference type="PANTHER" id="PTHR30427:SF1">
    <property type="entry name" value="TRANSCRIPTIONAL ACTIVATOR PROTEIN LYSR"/>
    <property type="match status" value="1"/>
</dbReference>
<dbReference type="PROSITE" id="PS50931">
    <property type="entry name" value="HTH_LYSR"/>
    <property type="match status" value="1"/>
</dbReference>
<dbReference type="Pfam" id="PF00126">
    <property type="entry name" value="HTH_1"/>
    <property type="match status" value="1"/>
</dbReference>
<comment type="similarity">
    <text evidence="1">Belongs to the LysR transcriptional regulatory family.</text>
</comment>
<keyword evidence="4" id="KW-0804">Transcription</keyword>
<proteinExistence type="inferred from homology"/>
<keyword evidence="2" id="KW-0805">Transcription regulation</keyword>
<evidence type="ECO:0000256" key="1">
    <source>
        <dbReference type="ARBA" id="ARBA00009437"/>
    </source>
</evidence>
<organism evidence="6 7">
    <name type="scientific">Paraburkholderia gardini</name>
    <dbReference type="NCBI Taxonomy" id="2823469"/>
    <lineage>
        <taxon>Bacteria</taxon>
        <taxon>Pseudomonadati</taxon>
        <taxon>Pseudomonadota</taxon>
        <taxon>Betaproteobacteria</taxon>
        <taxon>Burkholderiales</taxon>
        <taxon>Burkholderiaceae</taxon>
        <taxon>Paraburkholderia</taxon>
    </lineage>
</organism>
<comment type="caution">
    <text evidence="6">The sequence shown here is derived from an EMBL/GenBank/DDBJ whole genome shotgun (WGS) entry which is preliminary data.</text>
</comment>
<dbReference type="InterPro" id="IPR000847">
    <property type="entry name" value="LysR_HTH_N"/>
</dbReference>
<evidence type="ECO:0000256" key="4">
    <source>
        <dbReference type="ARBA" id="ARBA00023163"/>
    </source>
</evidence>
<evidence type="ECO:0000313" key="6">
    <source>
        <dbReference type="EMBL" id="CAG4897875.1"/>
    </source>
</evidence>
<dbReference type="SUPFAM" id="SSF46785">
    <property type="entry name" value="Winged helix' DNA-binding domain"/>
    <property type="match status" value="1"/>
</dbReference>
<protein>
    <recommendedName>
        <fullName evidence="5">HTH lysR-type domain-containing protein</fullName>
    </recommendedName>
</protein>
<dbReference type="Proteomes" id="UP000789752">
    <property type="component" value="Unassembled WGS sequence"/>
</dbReference>